<dbReference type="Gene3D" id="3.40.109.10">
    <property type="entry name" value="NADH Oxidase"/>
    <property type="match status" value="1"/>
</dbReference>
<dbReference type="Proteomes" id="UP000255283">
    <property type="component" value="Unassembled WGS sequence"/>
</dbReference>
<dbReference type="PANTHER" id="PTHR43673">
    <property type="entry name" value="NAD(P)H NITROREDUCTASE YDGI-RELATED"/>
    <property type="match status" value="1"/>
</dbReference>
<evidence type="ECO:0000313" key="8">
    <source>
        <dbReference type="Proteomes" id="UP000255283"/>
    </source>
</evidence>
<dbReference type="CDD" id="cd20609">
    <property type="entry name" value="nitroreductase"/>
    <property type="match status" value="1"/>
</dbReference>
<evidence type="ECO:0000256" key="4">
    <source>
        <dbReference type="ARBA" id="ARBA00022643"/>
    </source>
</evidence>
<dbReference type="AlphaFoldDB" id="A0AAQ1ZIK6"/>
<dbReference type="GO" id="GO:0016491">
    <property type="term" value="F:oxidoreductase activity"/>
    <property type="evidence" value="ECO:0007669"/>
    <property type="project" value="UniProtKB-KW"/>
</dbReference>
<accession>A0AAQ1ZIK6</accession>
<comment type="caution">
    <text evidence="7">The sequence shown here is derived from an EMBL/GenBank/DDBJ whole genome shotgun (WGS) entry which is preliminary data.</text>
</comment>
<dbReference type="Pfam" id="PF00881">
    <property type="entry name" value="Nitroreductase"/>
    <property type="match status" value="2"/>
</dbReference>
<gene>
    <name evidence="7" type="ORF">NCTC13063_00623</name>
</gene>
<dbReference type="InterPro" id="IPR029479">
    <property type="entry name" value="Nitroreductase"/>
</dbReference>
<evidence type="ECO:0000256" key="2">
    <source>
        <dbReference type="ARBA" id="ARBA00007118"/>
    </source>
</evidence>
<keyword evidence="3" id="KW-0285">Flavoprotein</keyword>
<feature type="domain" description="Nitroreductase" evidence="6">
    <location>
        <begin position="8"/>
        <end position="60"/>
    </location>
</feature>
<dbReference type="InterPro" id="IPR000415">
    <property type="entry name" value="Nitroreductase-like"/>
</dbReference>
<organism evidence="7 8">
    <name type="scientific">Segatella buccae</name>
    <dbReference type="NCBI Taxonomy" id="28126"/>
    <lineage>
        <taxon>Bacteria</taxon>
        <taxon>Pseudomonadati</taxon>
        <taxon>Bacteroidota</taxon>
        <taxon>Bacteroidia</taxon>
        <taxon>Bacteroidales</taxon>
        <taxon>Prevotellaceae</taxon>
        <taxon>Segatella</taxon>
    </lineage>
</organism>
<comment type="cofactor">
    <cofactor evidence="1">
        <name>FMN</name>
        <dbReference type="ChEBI" id="CHEBI:58210"/>
    </cofactor>
</comment>
<sequence length="169" mass="19155">MDFLQLAKKRYSAREYSPKEVEQEKLEYILECARLAPSAVNHQPWHFIVVKSDEARKAVQQCYPREWFAQAPLYIVAYAKTSEAWVRGCDAKNHADIDTAIAVEHICLAATELGLGSCWVCNFDVSQLKDSLHLCSDEYPVAIIPIGYVDKFSAKPKSRKNMGEIVTTK</sequence>
<name>A0AAQ1ZIK6_9BACT</name>
<evidence type="ECO:0000259" key="6">
    <source>
        <dbReference type="Pfam" id="PF00881"/>
    </source>
</evidence>
<proteinExistence type="inferred from homology"/>
<keyword evidence="5 7" id="KW-0560">Oxidoreductase</keyword>
<comment type="similarity">
    <text evidence="2">Belongs to the nitroreductase family.</text>
</comment>
<feature type="domain" description="Nitroreductase" evidence="6">
    <location>
        <begin position="62"/>
        <end position="148"/>
    </location>
</feature>
<evidence type="ECO:0000313" key="7">
    <source>
        <dbReference type="EMBL" id="SUB79358.1"/>
    </source>
</evidence>
<dbReference type="EC" id="1.-.-.-" evidence="7"/>
<evidence type="ECO:0000256" key="5">
    <source>
        <dbReference type="ARBA" id="ARBA00023002"/>
    </source>
</evidence>
<dbReference type="SUPFAM" id="SSF55469">
    <property type="entry name" value="FMN-dependent nitroreductase-like"/>
    <property type="match status" value="1"/>
</dbReference>
<dbReference type="PANTHER" id="PTHR43673:SF2">
    <property type="entry name" value="NITROREDUCTASE"/>
    <property type="match status" value="1"/>
</dbReference>
<evidence type="ECO:0000256" key="3">
    <source>
        <dbReference type="ARBA" id="ARBA00022630"/>
    </source>
</evidence>
<protein>
    <submittedName>
        <fullName evidence="7">NAD(P)H nitroreductase Spy0809</fullName>
        <ecNumber evidence="7">1.-.-.-</ecNumber>
    </submittedName>
</protein>
<evidence type="ECO:0000256" key="1">
    <source>
        <dbReference type="ARBA" id="ARBA00001917"/>
    </source>
</evidence>
<keyword evidence="4" id="KW-0288">FMN</keyword>
<dbReference type="RefSeq" id="WP_115153218.1">
    <property type="nucleotide sequence ID" value="NZ_DBFWLE010000018.1"/>
</dbReference>
<dbReference type="EMBL" id="UGTJ01000001">
    <property type="protein sequence ID" value="SUB79358.1"/>
    <property type="molecule type" value="Genomic_DNA"/>
</dbReference>
<reference evidence="7 8" key="1">
    <citation type="submission" date="2018-06" db="EMBL/GenBank/DDBJ databases">
        <authorList>
            <consortium name="Pathogen Informatics"/>
            <person name="Doyle S."/>
        </authorList>
    </citation>
    <scope>NUCLEOTIDE SEQUENCE [LARGE SCALE GENOMIC DNA]</scope>
    <source>
        <strain evidence="7 8">NCTC13063</strain>
    </source>
</reference>